<dbReference type="InParanoid" id="A0A5E4EIW0"/>
<proteinExistence type="predicted"/>
<protein>
    <submittedName>
        <fullName evidence="1">Uncharacterized protein</fullName>
    </submittedName>
</protein>
<accession>A0A5E4EIW0</accession>
<organism evidence="1 2">
    <name type="scientific">Prunus dulcis</name>
    <name type="common">Almond</name>
    <name type="synonym">Amygdalus dulcis</name>
    <dbReference type="NCBI Taxonomy" id="3755"/>
    <lineage>
        <taxon>Eukaryota</taxon>
        <taxon>Viridiplantae</taxon>
        <taxon>Streptophyta</taxon>
        <taxon>Embryophyta</taxon>
        <taxon>Tracheophyta</taxon>
        <taxon>Spermatophyta</taxon>
        <taxon>Magnoliopsida</taxon>
        <taxon>eudicotyledons</taxon>
        <taxon>Gunneridae</taxon>
        <taxon>Pentapetalae</taxon>
        <taxon>rosids</taxon>
        <taxon>fabids</taxon>
        <taxon>Rosales</taxon>
        <taxon>Rosaceae</taxon>
        <taxon>Amygdaloideae</taxon>
        <taxon>Amygdaleae</taxon>
        <taxon>Prunus</taxon>
    </lineage>
</organism>
<sequence>MGRICAKQQTTWPKPERSLKLELSFPLHFDSELCGSVTKIPVARLQNLVRFSAPLEYRAS</sequence>
<evidence type="ECO:0000313" key="1">
    <source>
        <dbReference type="EMBL" id="VVA14889.1"/>
    </source>
</evidence>
<dbReference type="Proteomes" id="UP000327085">
    <property type="component" value="Chromosome 1"/>
</dbReference>
<reference evidence="2" key="1">
    <citation type="journal article" date="2020" name="Plant J.">
        <title>Transposons played a major role in the diversification between the closely related almond and peach genomes: results from the almond genome sequence.</title>
        <authorList>
            <person name="Alioto T."/>
            <person name="Alexiou K.G."/>
            <person name="Bardil A."/>
            <person name="Barteri F."/>
            <person name="Castanera R."/>
            <person name="Cruz F."/>
            <person name="Dhingra A."/>
            <person name="Duval H."/>
            <person name="Fernandez I Marti A."/>
            <person name="Frias L."/>
            <person name="Galan B."/>
            <person name="Garcia J.L."/>
            <person name="Howad W."/>
            <person name="Gomez-Garrido J."/>
            <person name="Gut M."/>
            <person name="Julca I."/>
            <person name="Morata J."/>
            <person name="Puigdomenech P."/>
            <person name="Ribeca P."/>
            <person name="Rubio Cabetas M.J."/>
            <person name="Vlasova A."/>
            <person name="Wirthensohn M."/>
            <person name="Garcia-Mas J."/>
            <person name="Gabaldon T."/>
            <person name="Casacuberta J.M."/>
            <person name="Arus P."/>
        </authorList>
    </citation>
    <scope>NUCLEOTIDE SEQUENCE [LARGE SCALE GENOMIC DNA]</scope>
    <source>
        <strain evidence="2">cv. Texas</strain>
    </source>
</reference>
<gene>
    <name evidence="1" type="ORF">ALMOND_2B029700</name>
</gene>
<name>A0A5E4EIW0_PRUDU</name>
<dbReference type="EMBL" id="CABIKO010000012">
    <property type="protein sequence ID" value="VVA14889.1"/>
    <property type="molecule type" value="Genomic_DNA"/>
</dbReference>
<dbReference type="AlphaFoldDB" id="A0A5E4EIW0"/>
<evidence type="ECO:0000313" key="2">
    <source>
        <dbReference type="Proteomes" id="UP000327085"/>
    </source>
</evidence>
<dbReference type="Gramene" id="VVA14889">
    <property type="protein sequence ID" value="VVA14889"/>
    <property type="gene ID" value="Prudul26B029700"/>
</dbReference>